<evidence type="ECO:0000313" key="11">
    <source>
        <dbReference type="EMBL" id="KYD16521.1"/>
    </source>
</evidence>
<dbReference type="NCBIfam" id="NF004790">
    <property type="entry name" value="PRK06136.1"/>
    <property type="match status" value="1"/>
</dbReference>
<evidence type="ECO:0000256" key="1">
    <source>
        <dbReference type="ARBA" id="ARBA00005879"/>
    </source>
</evidence>
<dbReference type="InterPro" id="IPR014776">
    <property type="entry name" value="4pyrrole_Mease_sub2"/>
</dbReference>
<keyword evidence="4 9" id="KW-0489">Methyltransferase</keyword>
<dbReference type="EMBL" id="LQYS01000032">
    <property type="protein sequence ID" value="KYD16521.1"/>
    <property type="molecule type" value="Genomic_DNA"/>
</dbReference>
<name>A0A150LWE5_9BACL</name>
<dbReference type="GO" id="GO:0004851">
    <property type="term" value="F:uroporphyrin-III C-methyltransferase activity"/>
    <property type="evidence" value="ECO:0007669"/>
    <property type="project" value="UniProtKB-EC"/>
</dbReference>
<accession>A0A150LWE5</accession>
<evidence type="ECO:0000256" key="8">
    <source>
        <dbReference type="ARBA" id="ARBA00079776"/>
    </source>
</evidence>
<keyword evidence="5 9" id="KW-0808">Transferase</keyword>
<dbReference type="GO" id="GO:0019354">
    <property type="term" value="P:siroheme biosynthetic process"/>
    <property type="evidence" value="ECO:0007669"/>
    <property type="project" value="InterPro"/>
</dbReference>
<evidence type="ECO:0000256" key="3">
    <source>
        <dbReference type="ARBA" id="ARBA00018323"/>
    </source>
</evidence>
<dbReference type="EC" id="2.1.1.107" evidence="2"/>
<dbReference type="Gene3D" id="3.40.1010.10">
    <property type="entry name" value="Cobalt-precorrin-4 Transmethylase, Domain 1"/>
    <property type="match status" value="1"/>
</dbReference>
<comment type="similarity">
    <text evidence="1 9">Belongs to the precorrin methyltransferase family.</text>
</comment>
<dbReference type="InterPro" id="IPR006366">
    <property type="entry name" value="CobA/CysG_C"/>
</dbReference>
<dbReference type="PATRIC" id="fig|81408.3.peg.3047"/>
<proteinExistence type="inferred from homology"/>
<dbReference type="CDD" id="cd11642">
    <property type="entry name" value="SUMT"/>
    <property type="match status" value="1"/>
</dbReference>
<evidence type="ECO:0000256" key="9">
    <source>
        <dbReference type="RuleBase" id="RU003960"/>
    </source>
</evidence>
<comment type="caution">
    <text evidence="11">The sequence shown here is derived from an EMBL/GenBank/DDBJ whole genome shotgun (WGS) entry which is preliminary data.</text>
</comment>
<sequence>MGKVYLVGTGPGDPELLTVKGVRCIQEADVILYDRLVDPMLLQYAKQGAELVYCGKKPRHHSVAQETINQLLVRYAKQGKVVTRLKGGDPFIYGRGAEEAETLAKAQVAFEIVPGITAGIAAPAYAGIPLTHRRYGSTIAFVTGHVCEENEEKLKWEHIANIDTIVVYMGIRRLAYIQQQLLRYGRSPHTPAAFIFQGTTEQQRTVVSTLENLTKTAKKERIQNPAIIVIGDVVRLHETISWFRPYCNPLYSQC</sequence>
<evidence type="ECO:0000256" key="5">
    <source>
        <dbReference type="ARBA" id="ARBA00022679"/>
    </source>
</evidence>
<evidence type="ECO:0000256" key="4">
    <source>
        <dbReference type="ARBA" id="ARBA00022603"/>
    </source>
</evidence>
<dbReference type="InterPro" id="IPR000878">
    <property type="entry name" value="4pyrrol_Mease"/>
</dbReference>
<dbReference type="RefSeq" id="WP_061579250.1">
    <property type="nucleotide sequence ID" value="NZ_LQYS01000032.1"/>
</dbReference>
<dbReference type="STRING" id="81408.B4119_1935"/>
<dbReference type="PANTHER" id="PTHR45790:SF3">
    <property type="entry name" value="S-ADENOSYL-L-METHIONINE-DEPENDENT UROPORPHYRINOGEN III METHYLTRANSFERASE, CHLOROPLASTIC"/>
    <property type="match status" value="1"/>
</dbReference>
<organism evidence="11 12">
    <name type="scientific">Saccharococcus caldoxylosilyticus</name>
    <dbReference type="NCBI Taxonomy" id="81408"/>
    <lineage>
        <taxon>Bacteria</taxon>
        <taxon>Bacillati</taxon>
        <taxon>Bacillota</taxon>
        <taxon>Bacilli</taxon>
        <taxon>Bacillales</taxon>
        <taxon>Anoxybacillaceae</taxon>
        <taxon>Saccharococcus</taxon>
    </lineage>
</organism>
<dbReference type="PANTHER" id="PTHR45790">
    <property type="entry name" value="SIROHEME SYNTHASE-RELATED"/>
    <property type="match status" value="1"/>
</dbReference>
<dbReference type="FunFam" id="3.40.1010.10:FF:000001">
    <property type="entry name" value="Siroheme synthase"/>
    <property type="match status" value="1"/>
</dbReference>
<dbReference type="InterPro" id="IPR003043">
    <property type="entry name" value="Uropor_MeTrfase_CS"/>
</dbReference>
<keyword evidence="6" id="KW-0949">S-adenosyl-L-methionine</keyword>
<reference evidence="11 12" key="1">
    <citation type="submission" date="2016-01" db="EMBL/GenBank/DDBJ databases">
        <title>Draft Genome Sequences of Seven Thermophilic Sporeformers Isolated from Foods.</title>
        <authorList>
            <person name="Berendsen E.M."/>
            <person name="Wells-Bennik M.H."/>
            <person name="Krawcyk A.O."/>
            <person name="De Jong A."/>
            <person name="Holsappel S."/>
            <person name="Eijlander R.T."/>
            <person name="Kuipers O.P."/>
        </authorList>
    </citation>
    <scope>NUCLEOTIDE SEQUENCE [LARGE SCALE GENOMIC DNA]</scope>
    <source>
        <strain evidence="11 12">B4119</strain>
    </source>
</reference>
<dbReference type="NCBIfam" id="TIGR01469">
    <property type="entry name" value="cobA_cysG_Cterm"/>
    <property type="match status" value="1"/>
</dbReference>
<dbReference type="Gene3D" id="3.30.950.10">
    <property type="entry name" value="Methyltransferase, Cobalt-precorrin-4 Transmethylase, Domain 2"/>
    <property type="match status" value="1"/>
</dbReference>
<evidence type="ECO:0000256" key="7">
    <source>
        <dbReference type="ARBA" id="ARBA00023244"/>
    </source>
</evidence>
<dbReference type="SUPFAM" id="SSF53790">
    <property type="entry name" value="Tetrapyrrole methylase"/>
    <property type="match status" value="1"/>
</dbReference>
<dbReference type="InterPro" id="IPR050161">
    <property type="entry name" value="Siro_Cobalamin_biosynth"/>
</dbReference>
<evidence type="ECO:0000256" key="2">
    <source>
        <dbReference type="ARBA" id="ARBA00012162"/>
    </source>
</evidence>
<dbReference type="Pfam" id="PF00590">
    <property type="entry name" value="TP_methylase"/>
    <property type="match status" value="1"/>
</dbReference>
<dbReference type="AlphaFoldDB" id="A0A150LWE5"/>
<dbReference type="InterPro" id="IPR035996">
    <property type="entry name" value="4pyrrol_Methylase_sf"/>
</dbReference>
<dbReference type="InterPro" id="IPR014777">
    <property type="entry name" value="4pyrrole_Mease_sub1"/>
</dbReference>
<dbReference type="Proteomes" id="UP000075455">
    <property type="component" value="Unassembled WGS sequence"/>
</dbReference>
<evidence type="ECO:0000256" key="6">
    <source>
        <dbReference type="ARBA" id="ARBA00022691"/>
    </source>
</evidence>
<dbReference type="FunFam" id="3.30.950.10:FF:000001">
    <property type="entry name" value="Siroheme synthase"/>
    <property type="match status" value="1"/>
</dbReference>
<feature type="domain" description="Tetrapyrrole methylase" evidence="10">
    <location>
        <begin position="3"/>
        <end position="213"/>
    </location>
</feature>
<evidence type="ECO:0000259" key="10">
    <source>
        <dbReference type="Pfam" id="PF00590"/>
    </source>
</evidence>
<protein>
    <recommendedName>
        <fullName evidence="3">Uroporphyrinogen-III C-methyltransferase</fullName>
        <ecNumber evidence="2">2.1.1.107</ecNumber>
    </recommendedName>
    <alternativeName>
        <fullName evidence="8">Uroporphyrinogen III methylase</fullName>
    </alternativeName>
</protein>
<dbReference type="PROSITE" id="PS00840">
    <property type="entry name" value="SUMT_2"/>
    <property type="match status" value="1"/>
</dbReference>
<keyword evidence="7" id="KW-0627">Porphyrin biosynthesis</keyword>
<gene>
    <name evidence="11" type="ORF">B4119_1935</name>
</gene>
<evidence type="ECO:0000313" key="12">
    <source>
        <dbReference type="Proteomes" id="UP000075455"/>
    </source>
</evidence>
<dbReference type="PROSITE" id="PS00839">
    <property type="entry name" value="SUMT_1"/>
    <property type="match status" value="1"/>
</dbReference>
<dbReference type="GO" id="GO:0032259">
    <property type="term" value="P:methylation"/>
    <property type="evidence" value="ECO:0007669"/>
    <property type="project" value="UniProtKB-KW"/>
</dbReference>